<evidence type="ECO:0000259" key="1">
    <source>
        <dbReference type="Pfam" id="PF00535"/>
    </source>
</evidence>
<dbReference type="Gene3D" id="3.90.550.10">
    <property type="entry name" value="Spore Coat Polysaccharide Biosynthesis Protein SpsA, Chain A"/>
    <property type="match status" value="1"/>
</dbReference>
<dbReference type="EMBL" id="JAUSVB010000002">
    <property type="protein sequence ID" value="MDQ0373252.1"/>
    <property type="molecule type" value="Genomic_DNA"/>
</dbReference>
<gene>
    <name evidence="2" type="ORF">J2X26_001563</name>
</gene>
<dbReference type="InterPro" id="IPR050834">
    <property type="entry name" value="Glycosyltransf_2"/>
</dbReference>
<name>A0ABU0EEJ0_9CELL</name>
<organism evidence="2 3">
    <name type="scientific">Cellulomonas humilata</name>
    <dbReference type="NCBI Taxonomy" id="144055"/>
    <lineage>
        <taxon>Bacteria</taxon>
        <taxon>Bacillati</taxon>
        <taxon>Actinomycetota</taxon>
        <taxon>Actinomycetes</taxon>
        <taxon>Micrococcales</taxon>
        <taxon>Cellulomonadaceae</taxon>
        <taxon>Cellulomonas</taxon>
    </lineage>
</organism>
<proteinExistence type="predicted"/>
<dbReference type="Pfam" id="PF00535">
    <property type="entry name" value="Glycos_transf_2"/>
    <property type="match status" value="1"/>
</dbReference>
<dbReference type="InterPro" id="IPR029044">
    <property type="entry name" value="Nucleotide-diphossugar_trans"/>
</dbReference>
<dbReference type="SUPFAM" id="SSF53448">
    <property type="entry name" value="Nucleotide-diphospho-sugar transferases"/>
    <property type="match status" value="1"/>
</dbReference>
<dbReference type="Proteomes" id="UP001239626">
    <property type="component" value="Unassembled WGS sequence"/>
</dbReference>
<accession>A0ABU0EEJ0</accession>
<protein>
    <submittedName>
        <fullName evidence="2">GT2 family glycosyltransferase</fullName>
    </submittedName>
</protein>
<dbReference type="RefSeq" id="WP_307491211.1">
    <property type="nucleotide sequence ID" value="NZ_JAUSVB010000002.1"/>
</dbReference>
<sequence length="300" mass="33188">MPLDIFVPFWGDPALLKETVRSVQAQTDDDWLLTVVDDAYPDPTVAEYFAGIDDPRVRYVRNEQNLGITDNYRRCVGMATEELIVLLGCDDVLLPTYVATVLDAHRRFPQAHMIQPGVDIIDETGTVTSTLADTVKQKLSMPRAPQPRLLAGEELASSLLRANWLYWPSIVFRREAIQAAGFRDGYPIIQDLALEIDIVCAGGPLLLLPDVCFQYRRHGASASSATAGGGARFDGERRYFAEAAEQMSALGWRRAARAARWHLTSRAHALTLLPRVLVDRDADAAKMLAHHAFAGTRTSA</sequence>
<keyword evidence="3" id="KW-1185">Reference proteome</keyword>
<evidence type="ECO:0000313" key="2">
    <source>
        <dbReference type="EMBL" id="MDQ0373252.1"/>
    </source>
</evidence>
<comment type="caution">
    <text evidence="2">The sequence shown here is derived from an EMBL/GenBank/DDBJ whole genome shotgun (WGS) entry which is preliminary data.</text>
</comment>
<feature type="domain" description="Glycosyltransferase 2-like" evidence="1">
    <location>
        <begin position="5"/>
        <end position="127"/>
    </location>
</feature>
<evidence type="ECO:0000313" key="3">
    <source>
        <dbReference type="Proteomes" id="UP001239626"/>
    </source>
</evidence>
<dbReference type="InterPro" id="IPR001173">
    <property type="entry name" value="Glyco_trans_2-like"/>
</dbReference>
<dbReference type="PANTHER" id="PTHR43685:SF2">
    <property type="entry name" value="GLYCOSYLTRANSFERASE 2-LIKE DOMAIN-CONTAINING PROTEIN"/>
    <property type="match status" value="1"/>
</dbReference>
<dbReference type="PANTHER" id="PTHR43685">
    <property type="entry name" value="GLYCOSYLTRANSFERASE"/>
    <property type="match status" value="1"/>
</dbReference>
<reference evidence="2 3" key="1">
    <citation type="submission" date="2023-07" db="EMBL/GenBank/DDBJ databases">
        <title>Sorghum-associated microbial communities from plants grown in Nebraska, USA.</title>
        <authorList>
            <person name="Schachtman D."/>
        </authorList>
    </citation>
    <scope>NUCLEOTIDE SEQUENCE [LARGE SCALE GENOMIC DNA]</scope>
    <source>
        <strain evidence="2 3">BE332</strain>
    </source>
</reference>